<feature type="signal peptide" evidence="1">
    <location>
        <begin position="1"/>
        <end position="20"/>
    </location>
</feature>
<keyword evidence="1" id="KW-0732">Signal</keyword>
<accession>A0A3B4GP98</accession>
<organism evidence="2">
    <name type="scientific">Pundamilia nyererei</name>
    <dbReference type="NCBI Taxonomy" id="303518"/>
    <lineage>
        <taxon>Eukaryota</taxon>
        <taxon>Metazoa</taxon>
        <taxon>Chordata</taxon>
        <taxon>Craniata</taxon>
        <taxon>Vertebrata</taxon>
        <taxon>Euteleostomi</taxon>
        <taxon>Actinopterygii</taxon>
        <taxon>Neopterygii</taxon>
        <taxon>Teleostei</taxon>
        <taxon>Neoteleostei</taxon>
        <taxon>Acanthomorphata</taxon>
        <taxon>Ovalentaria</taxon>
        <taxon>Cichlomorphae</taxon>
        <taxon>Cichliformes</taxon>
        <taxon>Cichlidae</taxon>
        <taxon>African cichlids</taxon>
        <taxon>Pseudocrenilabrinae</taxon>
        <taxon>Haplochromini</taxon>
        <taxon>Pundamilia</taxon>
    </lineage>
</organism>
<dbReference type="AlphaFoldDB" id="A0A3B4GP98"/>
<sequence length="174" mass="19457">MVTWTGLLFILCGTLTSALCCDWLTHYKYRSLNCAVSLFQGDQLTEQHSSVHPVRFPKHLYKQIKNSEVDSKLVFIRDSLQLIFCLYRHDNLSAAPWGADKTEGFLTVIHRQIMELSACVSGHAHFTAFSLLTGANMHPHPLSFTSSQSLLFISASPPFTSSHTNTSPPFRASV</sequence>
<feature type="chain" id="PRO_5017301266" evidence="1">
    <location>
        <begin position="21"/>
        <end position="174"/>
    </location>
</feature>
<proteinExistence type="predicted"/>
<dbReference type="Gene3D" id="1.20.1250.10">
    <property type="match status" value="1"/>
</dbReference>
<dbReference type="Ensembl" id="ENSPNYT00000023733.1">
    <property type="protein sequence ID" value="ENSPNYP00000023166.1"/>
    <property type="gene ID" value="ENSPNYG00000017462.1"/>
</dbReference>
<dbReference type="SUPFAM" id="SSF47266">
    <property type="entry name" value="4-helical cytokines"/>
    <property type="match status" value="1"/>
</dbReference>
<reference evidence="2" key="1">
    <citation type="submission" date="2023-09" db="UniProtKB">
        <authorList>
            <consortium name="Ensembl"/>
        </authorList>
    </citation>
    <scope>IDENTIFICATION</scope>
</reference>
<evidence type="ECO:0000313" key="2">
    <source>
        <dbReference type="Ensembl" id="ENSPNYP00000023166.1"/>
    </source>
</evidence>
<protein>
    <submittedName>
        <fullName evidence="2">Interferon a3-like</fullName>
    </submittedName>
</protein>
<dbReference type="GeneTree" id="ENSGT00510000050089"/>
<dbReference type="InterPro" id="IPR009079">
    <property type="entry name" value="4_helix_cytokine-like_core"/>
</dbReference>
<evidence type="ECO:0000256" key="1">
    <source>
        <dbReference type="SAM" id="SignalP"/>
    </source>
</evidence>
<name>A0A3B4GP98_9CICH</name>